<accession>A0AAV5WNX5</accession>
<reference evidence="1" key="1">
    <citation type="submission" date="2023-10" db="EMBL/GenBank/DDBJ databases">
        <title>Genome assembly of Pristionchus species.</title>
        <authorList>
            <person name="Yoshida K."/>
            <person name="Sommer R.J."/>
        </authorList>
    </citation>
    <scope>NUCLEOTIDE SEQUENCE</scope>
    <source>
        <strain evidence="1">RS5133</strain>
    </source>
</reference>
<dbReference type="AlphaFoldDB" id="A0AAV5WNX5"/>
<feature type="non-terminal residue" evidence="1">
    <location>
        <position position="80"/>
    </location>
</feature>
<name>A0AAV5WNX5_9BILA</name>
<sequence>GTCLPDRRGVPIVTWRRALWVDTTPMCSAMLTLRRQIVTTLSRTRCIFSRRKSEGNIVARSTNELLDFNLFLITSLIYMY</sequence>
<comment type="caution">
    <text evidence="1">The sequence shown here is derived from an EMBL/GenBank/DDBJ whole genome shotgun (WGS) entry which is preliminary data.</text>
</comment>
<organism evidence="1 2">
    <name type="scientific">Pristionchus fissidentatus</name>
    <dbReference type="NCBI Taxonomy" id="1538716"/>
    <lineage>
        <taxon>Eukaryota</taxon>
        <taxon>Metazoa</taxon>
        <taxon>Ecdysozoa</taxon>
        <taxon>Nematoda</taxon>
        <taxon>Chromadorea</taxon>
        <taxon>Rhabditida</taxon>
        <taxon>Rhabditina</taxon>
        <taxon>Diplogasteromorpha</taxon>
        <taxon>Diplogasteroidea</taxon>
        <taxon>Neodiplogasteridae</taxon>
        <taxon>Pristionchus</taxon>
    </lineage>
</organism>
<feature type="non-terminal residue" evidence="1">
    <location>
        <position position="1"/>
    </location>
</feature>
<dbReference type="EMBL" id="BTSY01000006">
    <property type="protein sequence ID" value="GMT31978.1"/>
    <property type="molecule type" value="Genomic_DNA"/>
</dbReference>
<evidence type="ECO:0000313" key="2">
    <source>
        <dbReference type="Proteomes" id="UP001432322"/>
    </source>
</evidence>
<protein>
    <recommendedName>
        <fullName evidence="3">G protein-coupled receptor</fullName>
    </recommendedName>
</protein>
<keyword evidence="2" id="KW-1185">Reference proteome</keyword>
<evidence type="ECO:0000313" key="1">
    <source>
        <dbReference type="EMBL" id="GMT31978.1"/>
    </source>
</evidence>
<proteinExistence type="predicted"/>
<gene>
    <name evidence="1" type="ORF">PFISCL1PPCAC_23275</name>
</gene>
<dbReference type="Proteomes" id="UP001432322">
    <property type="component" value="Unassembled WGS sequence"/>
</dbReference>
<evidence type="ECO:0008006" key="3">
    <source>
        <dbReference type="Google" id="ProtNLM"/>
    </source>
</evidence>